<dbReference type="PROSITE" id="PS51257">
    <property type="entry name" value="PROKAR_LIPOPROTEIN"/>
    <property type="match status" value="1"/>
</dbReference>
<dbReference type="EMBL" id="VIFM01000081">
    <property type="protein sequence ID" value="TQF14018.1"/>
    <property type="molecule type" value="Genomic_DNA"/>
</dbReference>
<protein>
    <recommendedName>
        <fullName evidence="4">Lipoprotein</fullName>
    </recommendedName>
</protein>
<evidence type="ECO:0000256" key="1">
    <source>
        <dbReference type="SAM" id="MobiDB-lite"/>
    </source>
</evidence>
<organism evidence="2 3">
    <name type="scientific">Myxococcus llanfairpwllgwyngyllgogerychwyrndrobwllllantysiliogogogochensis</name>
    <dbReference type="NCBI Taxonomy" id="2590453"/>
    <lineage>
        <taxon>Bacteria</taxon>
        <taxon>Pseudomonadati</taxon>
        <taxon>Myxococcota</taxon>
        <taxon>Myxococcia</taxon>
        <taxon>Myxococcales</taxon>
        <taxon>Cystobacterineae</taxon>
        <taxon>Myxococcaceae</taxon>
        <taxon>Myxococcus</taxon>
    </lineage>
</organism>
<dbReference type="AlphaFoldDB" id="A0A540WYE4"/>
<sequence>MAGREVLAMKRALTSLGVATVLVLGMVACGIKGPAKPPLAAPVPATETPPPPSDTAPVSVESSGPSITPTTDGGVLTPTTIVDAGTP</sequence>
<reference evidence="2 3" key="1">
    <citation type="submission" date="2019-06" db="EMBL/GenBank/DDBJ databases">
        <authorList>
            <person name="Livingstone P."/>
            <person name="Whitworth D."/>
        </authorList>
    </citation>
    <scope>NUCLEOTIDE SEQUENCE [LARGE SCALE GENOMIC DNA]</scope>
    <source>
        <strain evidence="2 3">AM401</strain>
    </source>
</reference>
<feature type="compositionally biased region" description="Polar residues" evidence="1">
    <location>
        <begin position="60"/>
        <end position="71"/>
    </location>
</feature>
<feature type="compositionally biased region" description="Pro residues" evidence="1">
    <location>
        <begin position="35"/>
        <end position="54"/>
    </location>
</feature>
<accession>A0A540WYE4</accession>
<keyword evidence="3" id="KW-1185">Reference proteome</keyword>
<evidence type="ECO:0008006" key="4">
    <source>
        <dbReference type="Google" id="ProtNLM"/>
    </source>
</evidence>
<comment type="caution">
    <text evidence="2">The sequence shown here is derived from an EMBL/GenBank/DDBJ whole genome shotgun (WGS) entry which is preliminary data.</text>
</comment>
<dbReference type="OrthoDB" id="9924534at2"/>
<gene>
    <name evidence="2" type="ORF">FJV41_21045</name>
</gene>
<evidence type="ECO:0000313" key="3">
    <source>
        <dbReference type="Proteomes" id="UP000315369"/>
    </source>
</evidence>
<feature type="region of interest" description="Disordered" evidence="1">
    <location>
        <begin position="35"/>
        <end position="87"/>
    </location>
</feature>
<dbReference type="Proteomes" id="UP000315369">
    <property type="component" value="Unassembled WGS sequence"/>
</dbReference>
<evidence type="ECO:0000313" key="2">
    <source>
        <dbReference type="EMBL" id="TQF14018.1"/>
    </source>
</evidence>
<proteinExistence type="predicted"/>
<name>A0A540WYE4_9BACT</name>